<evidence type="ECO:0000313" key="2">
    <source>
        <dbReference type="Proteomes" id="UP000011721"/>
    </source>
</evidence>
<dbReference type="EMBL" id="CP003985">
    <property type="protein sequence ID" value="AGF77229.1"/>
    <property type="molecule type" value="Genomic_DNA"/>
</dbReference>
<keyword evidence="2" id="KW-1185">Reference proteome</keyword>
<dbReference type="KEGG" id="dsf:UWK_00648"/>
<dbReference type="STRING" id="1167006.UWK_00648"/>
<dbReference type="HOGENOM" id="CLU_2878567_0_0_7"/>
<reference evidence="2" key="1">
    <citation type="journal article" date="2013" name="Stand. Genomic Sci.">
        <title>Complete genome sequence of Desulfocapsa sulfexigens, a marine deltaproteobacterium specialized in disproportionating inorganic sulfur compounds.</title>
        <authorList>
            <person name="Finster K.W."/>
            <person name="Kjeldsen K.U."/>
            <person name="Kube M."/>
            <person name="Reinhardt R."/>
            <person name="Mussmann M."/>
            <person name="Amann R."/>
            <person name="Schreiber L."/>
        </authorList>
    </citation>
    <scope>NUCLEOTIDE SEQUENCE [LARGE SCALE GENOMIC DNA]</scope>
    <source>
        <strain evidence="2">DSM 10523 / SB164P1</strain>
    </source>
</reference>
<organism evidence="1 2">
    <name type="scientific">Desulfocapsa sulfexigens (strain DSM 10523 / SB164P1)</name>
    <dbReference type="NCBI Taxonomy" id="1167006"/>
    <lineage>
        <taxon>Bacteria</taxon>
        <taxon>Pseudomonadati</taxon>
        <taxon>Thermodesulfobacteriota</taxon>
        <taxon>Desulfobulbia</taxon>
        <taxon>Desulfobulbales</taxon>
        <taxon>Desulfocapsaceae</taxon>
        <taxon>Desulfocapsa</taxon>
    </lineage>
</organism>
<name>M1NBP2_DESSD</name>
<protein>
    <submittedName>
        <fullName evidence="1">Uncharacterized protein</fullName>
    </submittedName>
</protein>
<gene>
    <name evidence="1" type="ordered locus">UWK_00648</name>
</gene>
<dbReference type="InterPro" id="IPR046882">
    <property type="entry name" value="Sp-DndD"/>
</dbReference>
<accession>M1NBP2</accession>
<dbReference type="AlphaFoldDB" id="M1NBP2"/>
<dbReference type="Pfam" id="PF20306">
    <property type="entry name" value="Sp-DndD"/>
    <property type="match status" value="1"/>
</dbReference>
<dbReference type="RefSeq" id="WP_015402927.1">
    <property type="nucleotide sequence ID" value="NC_020304.1"/>
</dbReference>
<proteinExistence type="predicted"/>
<dbReference type="Proteomes" id="UP000011721">
    <property type="component" value="Chromosome"/>
</dbReference>
<evidence type="ECO:0000313" key="1">
    <source>
        <dbReference type="EMBL" id="AGF77229.1"/>
    </source>
</evidence>
<sequence length="63" mass="7299">MDKKYLTRKLSDLSKDHDVPEYLIPQLIHLMERYPNIAIRGAKSSLKTDIEKIITNAMKEGNL</sequence>